<gene>
    <name evidence="10" type="ORF">A6K76_02390</name>
</gene>
<dbReference type="RefSeq" id="WP_066465710.1">
    <property type="nucleotide sequence ID" value="NZ_MATO01000056.1"/>
</dbReference>
<dbReference type="Pfam" id="PF12729">
    <property type="entry name" value="4HB_MCP_1"/>
    <property type="match status" value="1"/>
</dbReference>
<dbReference type="InterPro" id="IPR003660">
    <property type="entry name" value="HAMP_dom"/>
</dbReference>
<keyword evidence="4 6" id="KW-0807">Transducer</keyword>
<feature type="domain" description="HAMP" evidence="9">
    <location>
        <begin position="203"/>
        <end position="256"/>
    </location>
</feature>
<dbReference type="Gene3D" id="1.10.287.950">
    <property type="entry name" value="Methyl-accepting chemotaxis protein"/>
    <property type="match status" value="1"/>
</dbReference>
<dbReference type="Pfam" id="PF00672">
    <property type="entry name" value="HAMP"/>
    <property type="match status" value="1"/>
</dbReference>
<feature type="transmembrane region" description="Helical" evidence="7">
    <location>
        <begin position="180"/>
        <end position="201"/>
    </location>
</feature>
<keyword evidence="3 7" id="KW-0472">Membrane</keyword>
<keyword evidence="11" id="KW-1185">Reference proteome</keyword>
<dbReference type="Gene3D" id="6.10.340.10">
    <property type="match status" value="1"/>
</dbReference>
<evidence type="ECO:0000256" key="4">
    <source>
        <dbReference type="ARBA" id="ARBA00023224"/>
    </source>
</evidence>
<evidence type="ECO:0000259" key="8">
    <source>
        <dbReference type="PROSITE" id="PS50111"/>
    </source>
</evidence>
<protein>
    <recommendedName>
        <fullName evidence="12">Chemotaxis protein</fullName>
    </recommendedName>
</protein>
<dbReference type="PROSITE" id="PS50885">
    <property type="entry name" value="HAMP"/>
    <property type="match status" value="1"/>
</dbReference>
<dbReference type="CDD" id="cd06225">
    <property type="entry name" value="HAMP"/>
    <property type="match status" value="1"/>
</dbReference>
<dbReference type="Proteomes" id="UP000093482">
    <property type="component" value="Unassembled WGS sequence"/>
</dbReference>
<keyword evidence="7" id="KW-0812">Transmembrane</keyword>
<evidence type="ECO:0000256" key="5">
    <source>
        <dbReference type="ARBA" id="ARBA00029447"/>
    </source>
</evidence>
<dbReference type="GO" id="GO:0005886">
    <property type="term" value="C:plasma membrane"/>
    <property type="evidence" value="ECO:0007669"/>
    <property type="project" value="UniProtKB-SubCell"/>
</dbReference>
<organism evidence="10 11">
    <name type="scientific">Caryophanon latum</name>
    <dbReference type="NCBI Taxonomy" id="33977"/>
    <lineage>
        <taxon>Bacteria</taxon>
        <taxon>Bacillati</taxon>
        <taxon>Bacillota</taxon>
        <taxon>Bacilli</taxon>
        <taxon>Bacillales</taxon>
        <taxon>Caryophanaceae</taxon>
        <taxon>Caryophanon</taxon>
    </lineage>
</organism>
<dbReference type="InterPro" id="IPR004090">
    <property type="entry name" value="Chemotax_Me-accpt_rcpt"/>
</dbReference>
<feature type="transmembrane region" description="Helical" evidence="7">
    <location>
        <begin position="7"/>
        <end position="27"/>
    </location>
</feature>
<dbReference type="PROSITE" id="PS50111">
    <property type="entry name" value="CHEMOTAXIS_TRANSDUC_2"/>
    <property type="match status" value="1"/>
</dbReference>
<comment type="caution">
    <text evidence="10">The sequence shown here is derived from an EMBL/GenBank/DDBJ whole genome shotgun (WGS) entry which is preliminary data.</text>
</comment>
<dbReference type="GO" id="GO:0006935">
    <property type="term" value="P:chemotaxis"/>
    <property type="evidence" value="ECO:0007669"/>
    <property type="project" value="InterPro"/>
</dbReference>
<dbReference type="PANTHER" id="PTHR32089:SF112">
    <property type="entry name" value="LYSOZYME-LIKE PROTEIN-RELATED"/>
    <property type="match status" value="1"/>
</dbReference>
<dbReference type="SMART" id="SM00304">
    <property type="entry name" value="HAMP"/>
    <property type="match status" value="2"/>
</dbReference>
<dbReference type="PRINTS" id="PR00260">
    <property type="entry name" value="CHEMTRNSDUCR"/>
</dbReference>
<dbReference type="InterPro" id="IPR004089">
    <property type="entry name" value="MCPsignal_dom"/>
</dbReference>
<dbReference type="AlphaFoldDB" id="A0A1C0YJJ1"/>
<dbReference type="PANTHER" id="PTHR32089">
    <property type="entry name" value="METHYL-ACCEPTING CHEMOTAXIS PROTEIN MCPB"/>
    <property type="match status" value="1"/>
</dbReference>
<evidence type="ECO:0000256" key="6">
    <source>
        <dbReference type="PROSITE-ProRule" id="PRU00284"/>
    </source>
</evidence>
<dbReference type="SMART" id="SM00283">
    <property type="entry name" value="MA"/>
    <property type="match status" value="1"/>
</dbReference>
<evidence type="ECO:0000256" key="7">
    <source>
        <dbReference type="SAM" id="Phobius"/>
    </source>
</evidence>
<comment type="similarity">
    <text evidence="5">Belongs to the methyl-accepting chemotaxis (MCP) protein family.</text>
</comment>
<sequence length="563" mass="62265">MKISKKIMLSFGILIFFIFGISLYSYIQVSKVNEQYTSMIGFDLEEVYMITELQQYIAQQGIQLRHYVLEKDAETLRTLENMQQIVDERVVELYEFAKAEEVKERVAVIQEYNVAFNEAAEDIKAAVASNDEEKAISLITNEAKIANNDMLAVAQEILNTLQDRFNTTAEETDLWVQDEILFLLIASIGSLVLAIGIALSLTKTISTPLRNLAEAAEQIANGNLTVPNIETKTNDEVGQVGESFNKMKASLQNIIFICKENAVDLTSMSEELTASTSHVATTSSNVATNIEKISSSINDIASVSEETSASMEQTAHDIHVIADTTQSLKHRSQKASDLATTGNEHLTQAKAQMNTIYASTQGTASVVKSLSMQSQEIQQMTNFITQISDQTNLLALNASIEAARAGEHGKGFAVVAEEVRKLAEESQRSANMITKLTANILDETKNAEHSMFLSLQTVETGVTIIDESDRMFKNIVDEFDKIANDIEQITDMTEQISAATRQVTESAHELSSNMQQLAHHAEDVTQQTEEQAAVVQEINFISETLTTNSLELKTSIAQFQLEK</sequence>
<feature type="domain" description="Methyl-accepting transducer" evidence="8">
    <location>
        <begin position="275"/>
        <end position="511"/>
    </location>
</feature>
<evidence type="ECO:0000313" key="10">
    <source>
        <dbReference type="EMBL" id="OCS87239.1"/>
    </source>
</evidence>
<reference evidence="10 11" key="1">
    <citation type="submission" date="2016-07" db="EMBL/GenBank/DDBJ databases">
        <title>Caryophanon latum genome sequencing.</title>
        <authorList>
            <person name="Verma A."/>
            <person name="Pal Y."/>
            <person name="Krishnamurthi S."/>
        </authorList>
    </citation>
    <scope>NUCLEOTIDE SEQUENCE [LARGE SCALE GENOMIC DNA]</scope>
    <source>
        <strain evidence="10 11">DSM 14151</strain>
    </source>
</reference>
<evidence type="ECO:0008006" key="12">
    <source>
        <dbReference type="Google" id="ProtNLM"/>
    </source>
</evidence>
<evidence type="ECO:0000256" key="1">
    <source>
        <dbReference type="ARBA" id="ARBA00004236"/>
    </source>
</evidence>
<evidence type="ECO:0000313" key="11">
    <source>
        <dbReference type="Proteomes" id="UP000093482"/>
    </source>
</evidence>
<keyword evidence="2" id="KW-1003">Cell membrane</keyword>
<name>A0A1C0YJJ1_9BACL</name>
<dbReference type="SUPFAM" id="SSF58104">
    <property type="entry name" value="Methyl-accepting chemotaxis protein (MCP) signaling domain"/>
    <property type="match status" value="1"/>
</dbReference>
<dbReference type="OrthoDB" id="107771at2"/>
<proteinExistence type="inferred from homology"/>
<dbReference type="EMBL" id="MATO01000056">
    <property type="protein sequence ID" value="OCS87239.1"/>
    <property type="molecule type" value="Genomic_DNA"/>
</dbReference>
<accession>A0A1C0YJJ1</accession>
<evidence type="ECO:0000256" key="2">
    <source>
        <dbReference type="ARBA" id="ARBA00022475"/>
    </source>
</evidence>
<evidence type="ECO:0000259" key="9">
    <source>
        <dbReference type="PROSITE" id="PS50885"/>
    </source>
</evidence>
<dbReference type="CDD" id="cd11386">
    <property type="entry name" value="MCP_signal"/>
    <property type="match status" value="1"/>
</dbReference>
<comment type="subcellular location">
    <subcellularLocation>
        <location evidence="1">Cell membrane</location>
    </subcellularLocation>
</comment>
<keyword evidence="7" id="KW-1133">Transmembrane helix</keyword>
<dbReference type="Pfam" id="PF00015">
    <property type="entry name" value="MCPsignal"/>
    <property type="match status" value="1"/>
</dbReference>
<evidence type="ECO:0000256" key="3">
    <source>
        <dbReference type="ARBA" id="ARBA00023136"/>
    </source>
</evidence>
<dbReference type="GO" id="GO:0004888">
    <property type="term" value="F:transmembrane signaling receptor activity"/>
    <property type="evidence" value="ECO:0007669"/>
    <property type="project" value="InterPro"/>
</dbReference>
<dbReference type="InterPro" id="IPR024478">
    <property type="entry name" value="HlyB_4HB_MCP"/>
</dbReference>
<dbReference type="GO" id="GO:0007165">
    <property type="term" value="P:signal transduction"/>
    <property type="evidence" value="ECO:0007669"/>
    <property type="project" value="UniProtKB-KW"/>
</dbReference>